<dbReference type="PANTHER" id="PTHR13789">
    <property type="entry name" value="MONOOXYGENASE"/>
    <property type="match status" value="1"/>
</dbReference>
<dbReference type="AlphaFoldDB" id="A0A2S6YEK7"/>
<dbReference type="GO" id="GO:0004497">
    <property type="term" value="F:monooxygenase activity"/>
    <property type="evidence" value="ECO:0007669"/>
    <property type="project" value="UniProtKB-KW"/>
</dbReference>
<dbReference type="Pfam" id="PF22607">
    <property type="entry name" value="FAD_binding-like"/>
    <property type="match status" value="1"/>
</dbReference>
<protein>
    <submittedName>
        <fullName evidence="5">Salicylate hydroxylase</fullName>
    </submittedName>
</protein>
<feature type="domain" description="FAD-binding" evidence="3">
    <location>
        <begin position="277"/>
        <end position="356"/>
    </location>
</feature>
<evidence type="ECO:0000313" key="6">
    <source>
        <dbReference type="Proteomes" id="UP000239204"/>
    </source>
</evidence>
<evidence type="ECO:0000256" key="2">
    <source>
        <dbReference type="ARBA" id="ARBA00023033"/>
    </source>
</evidence>
<dbReference type="SUPFAM" id="SSF54373">
    <property type="entry name" value="FAD-linked reductases, C-terminal domain"/>
    <property type="match status" value="1"/>
</dbReference>
<organism evidence="5 6">
    <name type="scientific">Xanthomonas arboricola</name>
    <dbReference type="NCBI Taxonomy" id="56448"/>
    <lineage>
        <taxon>Bacteria</taxon>
        <taxon>Pseudomonadati</taxon>
        <taxon>Pseudomonadota</taxon>
        <taxon>Gammaproteobacteria</taxon>
        <taxon>Lysobacterales</taxon>
        <taxon>Lysobacteraceae</taxon>
        <taxon>Xanthomonas</taxon>
    </lineage>
</organism>
<evidence type="ECO:0000256" key="1">
    <source>
        <dbReference type="ARBA" id="ARBA00023002"/>
    </source>
</evidence>
<dbReference type="InterPro" id="IPR054707">
    <property type="entry name" value="DhpH_subs-bd"/>
</dbReference>
<feature type="domain" description="2,6-dihydroxypyridine 3-monooxygenase substrate binding" evidence="4">
    <location>
        <begin position="153"/>
        <end position="267"/>
    </location>
</feature>
<dbReference type="PANTHER" id="PTHR13789:SF309">
    <property type="entry name" value="PUTATIVE (AFU_ORTHOLOGUE AFUA_6G14510)-RELATED"/>
    <property type="match status" value="1"/>
</dbReference>
<proteinExistence type="predicted"/>
<dbReference type="InterPro" id="IPR050493">
    <property type="entry name" value="FAD-dep_Monooxygenase_BioMet"/>
</dbReference>
<dbReference type="Proteomes" id="UP000239204">
    <property type="component" value="Unassembled WGS sequence"/>
</dbReference>
<dbReference type="SUPFAM" id="SSF51905">
    <property type="entry name" value="FAD/NAD(P)-binding domain"/>
    <property type="match status" value="1"/>
</dbReference>
<evidence type="ECO:0000259" key="3">
    <source>
        <dbReference type="Pfam" id="PF01494"/>
    </source>
</evidence>
<dbReference type="PRINTS" id="PR00420">
    <property type="entry name" value="RNGMNOXGNASE"/>
</dbReference>
<dbReference type="Gene3D" id="3.50.50.60">
    <property type="entry name" value="FAD/NAD(P)-binding domain"/>
    <property type="match status" value="2"/>
</dbReference>
<dbReference type="EMBL" id="MIGY01000001">
    <property type="protein sequence ID" value="PPU08840.1"/>
    <property type="molecule type" value="Genomic_DNA"/>
</dbReference>
<name>A0A2S6YEK7_9XANT</name>
<dbReference type="Pfam" id="PF01494">
    <property type="entry name" value="FAD_binding_3"/>
    <property type="match status" value="1"/>
</dbReference>
<sequence length="372" mass="39523">MSAPHPEITIVGASLAGLTLALACVARGVPVHVVERSAGHVHGGDSLSIDLALVAAATGHDPRQPPVLPVVPAYRELTTWPALYAWLRERAIATPGIVLEEGKTVASITDLGDRARITFADGSERVAAAVIGADGYRSTVRRAIAPEAPFARYAGYLVWRGLVEERTLARPVPWPSDGGLWIEFMGGYRLVAATLPGRDGSVEPGRRQVTFAWFDVHRDELLRRSGCLTADGEIVGTLGRGTIDEAVREELATLAPRFWPAEWAEAVMAGVRSTEVLSGAPIAEYMPPRLAHGALAIVGDAAHVVSPMTGRGYLTGVEDATLLAGTLADRPAEEPIAAALARYGAARLPFVRGLVAHSSRISAEYRRYAAAK</sequence>
<accession>A0A2S6YEK7</accession>
<reference evidence="5 6" key="1">
    <citation type="submission" date="2016-08" db="EMBL/GenBank/DDBJ databases">
        <title>Evolution of the type three secretion system and type three effector repertoires in Xanthomonas.</title>
        <authorList>
            <person name="Merda D."/>
            <person name="Briand M."/>
            <person name="Bosis E."/>
            <person name="Rousseau C."/>
            <person name="Portier P."/>
            <person name="Jacques M.-A."/>
            <person name="Fischer-Le Saux M."/>
        </authorList>
    </citation>
    <scope>NUCLEOTIDE SEQUENCE [LARGE SCALE GENOMIC DNA]</scope>
    <source>
        <strain evidence="5 6">CFBP 7645</strain>
    </source>
</reference>
<gene>
    <name evidence="5" type="ORF">XarjCFBP7645_00365</name>
</gene>
<evidence type="ECO:0000313" key="5">
    <source>
        <dbReference type="EMBL" id="PPU08840.1"/>
    </source>
</evidence>
<keyword evidence="1" id="KW-0560">Oxidoreductase</keyword>
<evidence type="ECO:0000259" key="4">
    <source>
        <dbReference type="Pfam" id="PF22607"/>
    </source>
</evidence>
<dbReference type="InterPro" id="IPR036188">
    <property type="entry name" value="FAD/NAD-bd_sf"/>
</dbReference>
<dbReference type="InterPro" id="IPR002938">
    <property type="entry name" value="FAD-bd"/>
</dbReference>
<dbReference type="GO" id="GO:0071949">
    <property type="term" value="F:FAD binding"/>
    <property type="evidence" value="ECO:0007669"/>
    <property type="project" value="InterPro"/>
</dbReference>
<dbReference type="RefSeq" id="WP_047127332.1">
    <property type="nucleotide sequence ID" value="NZ_JACICW010000005.1"/>
</dbReference>
<keyword evidence="2" id="KW-0503">Monooxygenase</keyword>
<comment type="caution">
    <text evidence="5">The sequence shown here is derived from an EMBL/GenBank/DDBJ whole genome shotgun (WGS) entry which is preliminary data.</text>
</comment>